<organism evidence="3">
    <name type="scientific">Salmonella enterica</name>
    <name type="common">Salmonella choleraesuis</name>
    <dbReference type="NCBI Taxonomy" id="28901"/>
    <lineage>
        <taxon>Bacteria</taxon>
        <taxon>Pseudomonadati</taxon>
        <taxon>Pseudomonadota</taxon>
        <taxon>Gammaproteobacteria</taxon>
        <taxon>Enterobacterales</taxon>
        <taxon>Enterobacteriaceae</taxon>
        <taxon>Salmonella</taxon>
    </lineage>
</organism>
<dbReference type="InterPro" id="IPR006175">
    <property type="entry name" value="YjgF/YER057c/UK114"/>
</dbReference>
<reference evidence="3" key="1">
    <citation type="submission" date="2016-09" db="EMBL/GenBank/DDBJ databases">
        <title>Whole Genome Sequencing of Salmonella enterica subsp. enterica serovar Nottingham.</title>
        <authorList>
            <person name="Zheng J."/>
            <person name="Wang H."/>
        </authorList>
    </citation>
    <scope>NUCLEOTIDE SEQUENCE [LARGE SCALE GENOMIC DNA]</scope>
    <source>
        <strain evidence="3">CFSAN055411</strain>
    </source>
</reference>
<dbReference type="InterPro" id="IPR006056">
    <property type="entry name" value="RidA"/>
</dbReference>
<dbReference type="GO" id="GO:0005829">
    <property type="term" value="C:cytosol"/>
    <property type="evidence" value="ECO:0007669"/>
    <property type="project" value="TreeGrafter"/>
</dbReference>
<proteinExistence type="inferred from homology"/>
<name>A0A3F3IH34_SALER</name>
<dbReference type="EMBL" id="MJEL01000004">
    <property type="protein sequence ID" value="OEH99075.1"/>
    <property type="molecule type" value="Genomic_DNA"/>
</dbReference>
<protein>
    <submittedName>
        <fullName evidence="3">Regulator</fullName>
    </submittedName>
</protein>
<dbReference type="FunFam" id="3.30.1330.40:FF:000001">
    <property type="entry name" value="L-PSP family endoribonuclease"/>
    <property type="match status" value="1"/>
</dbReference>
<dbReference type="InterPro" id="IPR035959">
    <property type="entry name" value="RutC-like_sf"/>
</dbReference>
<dbReference type="PANTHER" id="PTHR11803:SF39">
    <property type="entry name" value="2-IMINOBUTANOATE_2-IMINOPROPANOATE DEAMINASE"/>
    <property type="match status" value="1"/>
</dbReference>
<dbReference type="PROSITE" id="PS01094">
    <property type="entry name" value="UPF0076"/>
    <property type="match status" value="1"/>
</dbReference>
<comment type="caution">
    <text evidence="3">The sequence shown here is derived from an EMBL/GenBank/DDBJ whole genome shotgun (WGS) entry which is preliminary data.</text>
</comment>
<dbReference type="SUPFAM" id="SSF55298">
    <property type="entry name" value="YjgF-like"/>
    <property type="match status" value="1"/>
</dbReference>
<dbReference type="Gene3D" id="3.30.1330.40">
    <property type="entry name" value="RutC-like"/>
    <property type="match status" value="1"/>
</dbReference>
<comment type="subunit">
    <text evidence="2">Homotrimer.</text>
</comment>
<dbReference type="RefSeq" id="WP_069721011.1">
    <property type="nucleotide sequence ID" value="NZ_MJEL01000004.1"/>
</dbReference>
<dbReference type="NCBIfam" id="TIGR00004">
    <property type="entry name" value="Rid family detoxifying hydrolase"/>
    <property type="match status" value="1"/>
</dbReference>
<evidence type="ECO:0000256" key="2">
    <source>
        <dbReference type="ARBA" id="ARBA00011233"/>
    </source>
</evidence>
<evidence type="ECO:0000313" key="3">
    <source>
        <dbReference type="EMBL" id="OEH99075.1"/>
    </source>
</evidence>
<evidence type="ECO:0000256" key="1">
    <source>
        <dbReference type="ARBA" id="ARBA00010552"/>
    </source>
</evidence>
<dbReference type="InterPro" id="IPR019897">
    <property type="entry name" value="RidA_CS"/>
</dbReference>
<dbReference type="Pfam" id="PF01042">
    <property type="entry name" value="Ribonuc_L-PSP"/>
    <property type="match status" value="1"/>
</dbReference>
<sequence>MKEIIFTEKAPAAIGPYRQGNTLGNFIFTSGQLPINADSGKIETDDIQEQTRQSLLNLLAVVKAAGGDTDTVLKTTCFLSDMADFSAFNDVYASFFKVNPPARSCFAVKTLPMDARVEIEAVAFRR</sequence>
<dbReference type="GO" id="GO:0019239">
    <property type="term" value="F:deaminase activity"/>
    <property type="evidence" value="ECO:0007669"/>
    <property type="project" value="TreeGrafter"/>
</dbReference>
<accession>A0A3F3IH34</accession>
<comment type="similarity">
    <text evidence="1">Belongs to the RutC family.</text>
</comment>
<gene>
    <name evidence="3" type="ORF">BH006_13915</name>
</gene>
<dbReference type="CDD" id="cd00448">
    <property type="entry name" value="YjgF_YER057c_UK114_family"/>
    <property type="match status" value="1"/>
</dbReference>
<dbReference type="Proteomes" id="UP000852880">
    <property type="component" value="Unassembled WGS sequence"/>
</dbReference>
<dbReference type="PANTHER" id="PTHR11803">
    <property type="entry name" value="2-IMINOBUTANOATE/2-IMINOPROPANOATE DEAMINASE RIDA"/>
    <property type="match status" value="1"/>
</dbReference>
<dbReference type="AlphaFoldDB" id="A0A3F3IH34"/>